<gene>
    <name evidence="11" type="ORF">Fmac_030595</name>
</gene>
<dbReference type="Proteomes" id="UP001603857">
    <property type="component" value="Unassembled WGS sequence"/>
</dbReference>
<dbReference type="EC" id="3.2.1.4" evidence="9"/>
<evidence type="ECO:0000256" key="3">
    <source>
        <dbReference type="ARBA" id="ARBA00022801"/>
    </source>
</evidence>
<dbReference type="FunFam" id="1.50.10.10:FF:000020">
    <property type="entry name" value="Endoglucanase"/>
    <property type="match status" value="1"/>
</dbReference>
<evidence type="ECO:0000256" key="5">
    <source>
        <dbReference type="ARBA" id="ARBA00023277"/>
    </source>
</evidence>
<dbReference type="SUPFAM" id="SSF48208">
    <property type="entry name" value="Six-hairpin glycosidases"/>
    <property type="match status" value="1"/>
</dbReference>
<dbReference type="InterPro" id="IPR008928">
    <property type="entry name" value="6-hairpin_glycosidase_sf"/>
</dbReference>
<comment type="catalytic activity">
    <reaction evidence="1 9">
        <text>Endohydrolysis of (1-&gt;4)-beta-D-glucosidic linkages in cellulose, lichenin and cereal beta-D-glucans.</text>
        <dbReference type="EC" id="3.2.1.4"/>
    </reaction>
</comment>
<keyword evidence="3 8" id="KW-0378">Hydrolase</keyword>
<keyword evidence="5 8" id="KW-0119">Carbohydrate metabolism</keyword>
<dbReference type="InterPro" id="IPR012341">
    <property type="entry name" value="6hp_glycosidase-like_sf"/>
</dbReference>
<dbReference type="GO" id="GO:0030245">
    <property type="term" value="P:cellulose catabolic process"/>
    <property type="evidence" value="ECO:0007669"/>
    <property type="project" value="UniProtKB-KW"/>
</dbReference>
<comment type="similarity">
    <text evidence="2 8 9">Belongs to the glycosyl hydrolase 9 (cellulase E) family.</text>
</comment>
<evidence type="ECO:0000256" key="4">
    <source>
        <dbReference type="ARBA" id="ARBA00023001"/>
    </source>
</evidence>
<evidence type="ECO:0000256" key="8">
    <source>
        <dbReference type="PROSITE-ProRule" id="PRU10059"/>
    </source>
</evidence>
<proteinExistence type="inferred from homology"/>
<evidence type="ECO:0000256" key="1">
    <source>
        <dbReference type="ARBA" id="ARBA00000966"/>
    </source>
</evidence>
<evidence type="ECO:0000256" key="9">
    <source>
        <dbReference type="RuleBase" id="RU361166"/>
    </source>
</evidence>
<sequence>MKKGKVEKKIVSSSLSLALLSLIPFCECFNYSQALSQSLLYFESQRSGRLPYNQRVTWRHHSALTDGIQQGVDLVGGYYDAGDNVKFGLPMAFTVTLLSWGVIQYGQQIDAAGEYAHALDAIKWGTDYFIKAHTQPNLLWVQVGDGDTDHYCWQRPEDMTTSRRAYKVDANKPGSDVAGETAAALAAASIVFRRTNPRYSQLLLHHAKQLFEFADKYRGKYDDSVGVAKGYYGSVSGYMDELLWGAVWLYRATQKDDYLKYFLENANDFGGTTWAITEFSWDVKYVGVQIISSMYRSKAEHYLCACLNLNNATNVGRTPGGLLYVRQWNNMQYVATASFLLTLYSDHLLATHQRLHCQKGVVGPHEMFAFAKSQVDYILGSNPMGMSYLVGSGPNFPERVHHRGASIESFRENKGFIGCTQGYDNWYGRAEPNPNVLVGALVGGPDIEDQFKDERRNYIQTEACTYNTAALVAVFARLHQSQSPFIASS</sequence>
<dbReference type="GO" id="GO:0008810">
    <property type="term" value="F:cellulase activity"/>
    <property type="evidence" value="ECO:0007669"/>
    <property type="project" value="UniProtKB-EC"/>
</dbReference>
<dbReference type="EMBL" id="JBGMDY010000011">
    <property type="protein sequence ID" value="KAL2316719.1"/>
    <property type="molecule type" value="Genomic_DNA"/>
</dbReference>
<dbReference type="PROSITE" id="PS00592">
    <property type="entry name" value="GH9_2"/>
    <property type="match status" value="1"/>
</dbReference>
<keyword evidence="6 8" id="KW-0326">Glycosidase</keyword>
<organism evidence="11 12">
    <name type="scientific">Flemingia macrophylla</name>
    <dbReference type="NCBI Taxonomy" id="520843"/>
    <lineage>
        <taxon>Eukaryota</taxon>
        <taxon>Viridiplantae</taxon>
        <taxon>Streptophyta</taxon>
        <taxon>Embryophyta</taxon>
        <taxon>Tracheophyta</taxon>
        <taxon>Spermatophyta</taxon>
        <taxon>Magnoliopsida</taxon>
        <taxon>eudicotyledons</taxon>
        <taxon>Gunneridae</taxon>
        <taxon>Pentapetalae</taxon>
        <taxon>rosids</taxon>
        <taxon>fabids</taxon>
        <taxon>Fabales</taxon>
        <taxon>Fabaceae</taxon>
        <taxon>Papilionoideae</taxon>
        <taxon>50 kb inversion clade</taxon>
        <taxon>NPAAA clade</taxon>
        <taxon>indigoferoid/millettioid clade</taxon>
        <taxon>Phaseoleae</taxon>
        <taxon>Flemingia</taxon>
    </lineage>
</organism>
<keyword evidence="7 8" id="KW-0624">Polysaccharide degradation</keyword>
<evidence type="ECO:0000313" key="12">
    <source>
        <dbReference type="Proteomes" id="UP001603857"/>
    </source>
</evidence>
<feature type="domain" description="Glycoside hydrolase family 9" evidence="10">
    <location>
        <begin position="31"/>
        <end position="474"/>
    </location>
</feature>
<evidence type="ECO:0000256" key="2">
    <source>
        <dbReference type="ARBA" id="ARBA00007072"/>
    </source>
</evidence>
<feature type="active site" evidence="8">
    <location>
        <position position="401"/>
    </location>
</feature>
<dbReference type="AlphaFoldDB" id="A0ABD1KZN7"/>
<protein>
    <recommendedName>
        <fullName evidence="9">Endoglucanase</fullName>
        <ecNumber evidence="9">3.2.1.4</ecNumber>
    </recommendedName>
</protein>
<dbReference type="InterPro" id="IPR018221">
    <property type="entry name" value="Glyco_hydro_9_His_AS"/>
</dbReference>
<keyword evidence="12" id="KW-1185">Reference proteome</keyword>
<dbReference type="InterPro" id="IPR001701">
    <property type="entry name" value="Glyco_hydro_9"/>
</dbReference>
<evidence type="ECO:0000259" key="10">
    <source>
        <dbReference type="Pfam" id="PF00759"/>
    </source>
</evidence>
<dbReference type="Gene3D" id="1.50.10.10">
    <property type="match status" value="1"/>
</dbReference>
<evidence type="ECO:0000256" key="6">
    <source>
        <dbReference type="ARBA" id="ARBA00023295"/>
    </source>
</evidence>
<dbReference type="PANTHER" id="PTHR22298">
    <property type="entry name" value="ENDO-1,4-BETA-GLUCANASE"/>
    <property type="match status" value="1"/>
</dbReference>
<dbReference type="Pfam" id="PF00759">
    <property type="entry name" value="Glyco_hydro_9"/>
    <property type="match status" value="1"/>
</dbReference>
<keyword evidence="4 9" id="KW-0136">Cellulose degradation</keyword>
<evidence type="ECO:0000256" key="7">
    <source>
        <dbReference type="ARBA" id="ARBA00023326"/>
    </source>
</evidence>
<name>A0ABD1KZN7_9FABA</name>
<comment type="caution">
    <text evidence="11">The sequence shown here is derived from an EMBL/GenBank/DDBJ whole genome shotgun (WGS) entry which is preliminary data.</text>
</comment>
<accession>A0ABD1KZN7</accession>
<reference evidence="11 12" key="1">
    <citation type="submission" date="2024-08" db="EMBL/GenBank/DDBJ databases">
        <title>Insights into the chromosomal genome structure of Flemingia macrophylla.</title>
        <authorList>
            <person name="Ding Y."/>
            <person name="Zhao Y."/>
            <person name="Bi W."/>
            <person name="Wu M."/>
            <person name="Zhao G."/>
            <person name="Gong Y."/>
            <person name="Li W."/>
            <person name="Zhang P."/>
        </authorList>
    </citation>
    <scope>NUCLEOTIDE SEQUENCE [LARGE SCALE GENOMIC DNA]</scope>
    <source>
        <strain evidence="11">DYQJB</strain>
        <tissue evidence="11">Leaf</tissue>
    </source>
</reference>
<evidence type="ECO:0000313" key="11">
    <source>
        <dbReference type="EMBL" id="KAL2316719.1"/>
    </source>
</evidence>